<proteinExistence type="predicted"/>
<name>A0AA43DXK0_PSESX</name>
<sequence length="167" mass="19677">MDLDDFPEEIVTVYGQKILTIDDKNHWVKNIYYEHIGYTTRKIKWSKRFHDDDYIEWIIRSWIANILEESAHLKIFECVVDELPTLEILSPTPECVEEAVFKWAKRAALTGATAAHPRITAGMRYLYEWCLDEGLPGFSELRQFELDCIKPMWQRHESAVSLREGLK</sequence>
<dbReference type="RefSeq" id="WP_135185822.1">
    <property type="nucleotide sequence ID" value="NZ_JAFFRY010000144.1"/>
</dbReference>
<organism evidence="1 2">
    <name type="scientific">Pseudomonas syringae pv. papulans</name>
    <dbReference type="NCBI Taxonomy" id="83963"/>
    <lineage>
        <taxon>Bacteria</taxon>
        <taxon>Pseudomonadati</taxon>
        <taxon>Pseudomonadota</taxon>
        <taxon>Gammaproteobacteria</taxon>
        <taxon>Pseudomonadales</taxon>
        <taxon>Pseudomonadaceae</taxon>
        <taxon>Pseudomonas</taxon>
        <taxon>Pseudomonas syringae</taxon>
    </lineage>
</organism>
<accession>A0AA43DXK0</accession>
<comment type="caution">
    <text evidence="1">The sequence shown here is derived from an EMBL/GenBank/DDBJ whole genome shotgun (WGS) entry which is preliminary data.</text>
</comment>
<dbReference type="Proteomes" id="UP001162155">
    <property type="component" value="Unassembled WGS sequence"/>
</dbReference>
<evidence type="ECO:0000313" key="2">
    <source>
        <dbReference type="Proteomes" id="UP001162155"/>
    </source>
</evidence>
<dbReference type="EMBL" id="JAFFRZ010000001">
    <property type="protein sequence ID" value="MDH4625314.1"/>
    <property type="molecule type" value="Genomic_DNA"/>
</dbReference>
<evidence type="ECO:0000313" key="1">
    <source>
        <dbReference type="EMBL" id="MDH4625314.1"/>
    </source>
</evidence>
<dbReference type="AlphaFoldDB" id="A0AA43DXK0"/>
<reference evidence="1" key="1">
    <citation type="submission" date="2021-02" db="EMBL/GenBank/DDBJ databases">
        <title>Genome analysis of blister spot of apple pathogen from New York area.</title>
        <authorList>
            <person name="Kandel P."/>
            <person name="Hockett K.L."/>
            <person name="Santander R."/>
            <person name="Acimovic S."/>
        </authorList>
    </citation>
    <scope>NUCLEOTIDE SEQUENCE</scope>
    <source>
        <strain evidence="1">PSP1</strain>
    </source>
</reference>
<protein>
    <submittedName>
        <fullName evidence="1">Uncharacterized protein</fullName>
    </submittedName>
</protein>
<gene>
    <name evidence="1" type="ORF">JW322_26970</name>
</gene>